<evidence type="ECO:0000259" key="4">
    <source>
        <dbReference type="Pfam" id="PF02275"/>
    </source>
</evidence>
<accession>A0A2P6TSW0</accession>
<proteinExistence type="inferred from homology"/>
<gene>
    <name evidence="5" type="ORF">C2E21_4073</name>
</gene>
<dbReference type="InterPro" id="IPR052193">
    <property type="entry name" value="Peptidase_C59"/>
</dbReference>
<evidence type="ECO:0000256" key="1">
    <source>
        <dbReference type="ARBA" id="ARBA00006625"/>
    </source>
</evidence>
<evidence type="ECO:0000313" key="5">
    <source>
        <dbReference type="EMBL" id="PRW57133.1"/>
    </source>
</evidence>
<sequence>MGAPCALLAASLLLLSCAARACSDIMLSNPDIFEDAVVSARNYDFFDQTADNVGIARVATGTPLARLPVNGCELSPFNGQKAKFGFVCMNILNPQVADEVTKLCPNANMQAGVNYPGVCQDGMNTAGLSVGSLTEQSAGNFPTALNGTAPALNWYDITNFLLSEYATVEEIKKDFEPGKLQLVANNAFLAGIGAAGEIIATRKLHWALHDSTGASAVIEIPADGSRPWIVRDNRLGVLTNTPQLPAHEAAYASWRAGRLAVLPPAEAAVSFVGFCGSLISDALTNVTNDNCNSLSRFTILAQLKESLYDGQANGTMAGGIPNTWYNLNPGYNTTATHQAMMQTILFLNWVTIPGTWPVSNFTGAEEMTILYVRTAAQPNWARYDVEALAEVPGLKNVPLATIQGTQVPFAKEETEALM</sequence>
<evidence type="ECO:0000256" key="2">
    <source>
        <dbReference type="ARBA" id="ARBA00022801"/>
    </source>
</evidence>
<evidence type="ECO:0000313" key="6">
    <source>
        <dbReference type="Proteomes" id="UP000239899"/>
    </source>
</evidence>
<dbReference type="GO" id="GO:0016787">
    <property type="term" value="F:hydrolase activity"/>
    <property type="evidence" value="ECO:0007669"/>
    <property type="project" value="UniProtKB-KW"/>
</dbReference>
<evidence type="ECO:0000256" key="3">
    <source>
        <dbReference type="SAM" id="SignalP"/>
    </source>
</evidence>
<keyword evidence="6" id="KW-1185">Reference proteome</keyword>
<dbReference type="OrthoDB" id="557457at2759"/>
<dbReference type="Pfam" id="PF02275">
    <property type="entry name" value="CBAH"/>
    <property type="match status" value="1"/>
</dbReference>
<dbReference type="Proteomes" id="UP000239899">
    <property type="component" value="Unassembled WGS sequence"/>
</dbReference>
<reference evidence="5 6" key="1">
    <citation type="journal article" date="2018" name="Plant J.">
        <title>Genome sequences of Chlorella sorokiniana UTEX 1602 and Micractinium conductrix SAG 241.80: implications to maltose excretion by a green alga.</title>
        <authorList>
            <person name="Arriola M.B."/>
            <person name="Velmurugan N."/>
            <person name="Zhang Y."/>
            <person name="Plunkett M.H."/>
            <person name="Hondzo H."/>
            <person name="Barney B.M."/>
        </authorList>
    </citation>
    <scope>NUCLEOTIDE SEQUENCE [LARGE SCALE GENOMIC DNA]</scope>
    <source>
        <strain evidence="6">UTEX 1602</strain>
    </source>
</reference>
<dbReference type="SUPFAM" id="SSF56235">
    <property type="entry name" value="N-terminal nucleophile aminohydrolases (Ntn hydrolases)"/>
    <property type="match status" value="1"/>
</dbReference>
<feature type="chain" id="PRO_5015113462" evidence="3">
    <location>
        <begin position="22"/>
        <end position="418"/>
    </location>
</feature>
<name>A0A2P6TSW0_CHLSO</name>
<dbReference type="AlphaFoldDB" id="A0A2P6TSW0"/>
<keyword evidence="2 5" id="KW-0378">Hydrolase</keyword>
<keyword evidence="3" id="KW-0732">Signal</keyword>
<dbReference type="Gene3D" id="3.60.60.10">
    <property type="entry name" value="Penicillin V Acylase, Chain A"/>
    <property type="match status" value="1"/>
</dbReference>
<comment type="similarity">
    <text evidence="1">Belongs to the peptidase C59 family.</text>
</comment>
<protein>
    <submittedName>
        <fullName evidence="5">Choloylglycine hydrolase</fullName>
    </submittedName>
</protein>
<dbReference type="PANTHER" id="PTHR35527">
    <property type="entry name" value="CHOLOYLGLYCINE HYDROLASE"/>
    <property type="match status" value="1"/>
</dbReference>
<dbReference type="EMBL" id="LHPG02000007">
    <property type="protein sequence ID" value="PRW57133.1"/>
    <property type="molecule type" value="Genomic_DNA"/>
</dbReference>
<dbReference type="InterPro" id="IPR029132">
    <property type="entry name" value="CBAH/NAAA_C"/>
</dbReference>
<organism evidence="5 6">
    <name type="scientific">Chlorella sorokiniana</name>
    <name type="common">Freshwater green alga</name>
    <dbReference type="NCBI Taxonomy" id="3076"/>
    <lineage>
        <taxon>Eukaryota</taxon>
        <taxon>Viridiplantae</taxon>
        <taxon>Chlorophyta</taxon>
        <taxon>core chlorophytes</taxon>
        <taxon>Trebouxiophyceae</taxon>
        <taxon>Chlorellales</taxon>
        <taxon>Chlorellaceae</taxon>
        <taxon>Chlorella clade</taxon>
        <taxon>Chlorella</taxon>
    </lineage>
</organism>
<dbReference type="InterPro" id="IPR029055">
    <property type="entry name" value="Ntn_hydrolases_N"/>
</dbReference>
<feature type="domain" description="Choloylglycine hydrolase/NAAA C-terminal" evidence="4">
    <location>
        <begin position="114"/>
        <end position="256"/>
    </location>
</feature>
<feature type="signal peptide" evidence="3">
    <location>
        <begin position="1"/>
        <end position="21"/>
    </location>
</feature>
<comment type="caution">
    <text evidence="5">The sequence shown here is derived from an EMBL/GenBank/DDBJ whole genome shotgun (WGS) entry which is preliminary data.</text>
</comment>
<dbReference type="PANTHER" id="PTHR35527:SF2">
    <property type="entry name" value="HYDROLASE"/>
    <property type="match status" value="1"/>
</dbReference>